<dbReference type="GO" id="GO:0003677">
    <property type="term" value="F:DNA binding"/>
    <property type="evidence" value="ECO:0007669"/>
    <property type="project" value="InterPro"/>
</dbReference>
<name>A0A080N5L9_9BIFI</name>
<dbReference type="InterPro" id="IPR011010">
    <property type="entry name" value="DNA_brk_join_enz"/>
</dbReference>
<dbReference type="GO" id="GO:0006310">
    <property type="term" value="P:DNA recombination"/>
    <property type="evidence" value="ECO:0007669"/>
    <property type="project" value="UniProtKB-KW"/>
</dbReference>
<proteinExistence type="predicted"/>
<dbReference type="PANTHER" id="PTHR30349:SF64">
    <property type="entry name" value="PROPHAGE INTEGRASE INTD-RELATED"/>
    <property type="match status" value="1"/>
</dbReference>
<dbReference type="RefSeq" id="WP_044087910.1">
    <property type="nucleotide sequence ID" value="NZ_ATLK01000001.1"/>
</dbReference>
<dbReference type="GO" id="GO:0015074">
    <property type="term" value="P:DNA integration"/>
    <property type="evidence" value="ECO:0007669"/>
    <property type="project" value="InterPro"/>
</dbReference>
<evidence type="ECO:0000313" key="3">
    <source>
        <dbReference type="EMBL" id="KFF30779.1"/>
    </source>
</evidence>
<dbReference type="Gene3D" id="1.10.443.10">
    <property type="entry name" value="Intergrase catalytic core"/>
    <property type="match status" value="1"/>
</dbReference>
<accession>A0A080N5L9</accession>
<comment type="caution">
    <text evidence="3">The sequence shown here is derived from an EMBL/GenBank/DDBJ whole genome shotgun (WGS) entry which is preliminary data.</text>
</comment>
<dbReference type="InterPro" id="IPR013762">
    <property type="entry name" value="Integrase-like_cat_sf"/>
</dbReference>
<dbReference type="Proteomes" id="UP000028730">
    <property type="component" value="Unassembled WGS sequence"/>
</dbReference>
<keyword evidence="1" id="KW-0233">DNA recombination</keyword>
<keyword evidence="4" id="KW-1185">Reference proteome</keyword>
<dbReference type="PANTHER" id="PTHR30349">
    <property type="entry name" value="PHAGE INTEGRASE-RELATED"/>
    <property type="match status" value="1"/>
</dbReference>
<protein>
    <submittedName>
        <fullName evidence="3">Putative phage integrase family protein</fullName>
    </submittedName>
</protein>
<reference evidence="3 4" key="1">
    <citation type="journal article" date="2014" name="Appl. Environ. Microbiol.">
        <title>Genomic encyclopedia of type strains of the genus Bifidobacterium.</title>
        <authorList>
            <person name="Milani C."/>
            <person name="Lugli G.A."/>
            <person name="Duranti S."/>
            <person name="Turroni F."/>
            <person name="Bottacini F."/>
            <person name="Mangifesta M."/>
            <person name="Sanchez B."/>
            <person name="Viappiani A."/>
            <person name="Mancabelli L."/>
            <person name="Taminiau B."/>
            <person name="Delcenserie V."/>
            <person name="Barrangou R."/>
            <person name="Margolles A."/>
            <person name="van Sinderen D."/>
            <person name="Ventura M."/>
        </authorList>
    </citation>
    <scope>NUCLEOTIDE SEQUENCE [LARGE SCALE GENOMIC DNA]</scope>
    <source>
        <strain evidence="3 4">DSM 19703</strain>
    </source>
</reference>
<evidence type="ECO:0000259" key="2">
    <source>
        <dbReference type="PROSITE" id="PS51898"/>
    </source>
</evidence>
<dbReference type="eggNOG" id="COG4974">
    <property type="taxonomic scope" value="Bacteria"/>
</dbReference>
<dbReference type="EMBL" id="ATLK01000001">
    <property type="protein sequence ID" value="KFF30779.1"/>
    <property type="molecule type" value="Genomic_DNA"/>
</dbReference>
<dbReference type="AlphaFoldDB" id="A0A080N5L9"/>
<dbReference type="InterPro" id="IPR002104">
    <property type="entry name" value="Integrase_catalytic"/>
</dbReference>
<dbReference type="InterPro" id="IPR050090">
    <property type="entry name" value="Tyrosine_recombinase_XerCD"/>
</dbReference>
<evidence type="ECO:0000313" key="4">
    <source>
        <dbReference type="Proteomes" id="UP000028730"/>
    </source>
</evidence>
<dbReference type="STRING" id="1341695.BBOMB_0090"/>
<dbReference type="OrthoDB" id="1822491at2"/>
<organism evidence="3 4">
    <name type="scientific">Bifidobacterium bombi DSM 19703</name>
    <dbReference type="NCBI Taxonomy" id="1341695"/>
    <lineage>
        <taxon>Bacteria</taxon>
        <taxon>Bacillati</taxon>
        <taxon>Actinomycetota</taxon>
        <taxon>Actinomycetes</taxon>
        <taxon>Bifidobacteriales</taxon>
        <taxon>Bifidobacteriaceae</taxon>
        <taxon>Bifidobacterium</taxon>
    </lineage>
</organism>
<dbReference type="Pfam" id="PF00589">
    <property type="entry name" value="Phage_integrase"/>
    <property type="match status" value="1"/>
</dbReference>
<sequence length="280" mass="32121">MEFVSRRQPRTAWIAWLDSWVADVRVQGLTINTIEAWWYEVSHFAIFSRKDHDGILGIDVVAYLGRGVSNAGMRVGRNALASFSRWAVRTKRLSHDFMTDVPRIKRDKHKQLPAPPIARDLGLSSTDWRVRLMVMLAADAGLRRREICQVRTNDVIEDAMGPSLVVHGKGEKDRIVPLTDLLATEIRSRPKGWLFPGEHGHLCPDTVYRLVKQVTGWSPHLFRRRFATDLWHATCDVAEVQALLGHESLATTQQYIFSCTEDNRKAMKSLDRYRYHAYEG</sequence>
<evidence type="ECO:0000256" key="1">
    <source>
        <dbReference type="ARBA" id="ARBA00023172"/>
    </source>
</evidence>
<dbReference type="SUPFAM" id="SSF56349">
    <property type="entry name" value="DNA breaking-rejoining enzymes"/>
    <property type="match status" value="1"/>
</dbReference>
<gene>
    <name evidence="3" type="ORF">BBOMB_0090</name>
</gene>
<feature type="domain" description="Tyr recombinase" evidence="2">
    <location>
        <begin position="88"/>
        <end position="268"/>
    </location>
</feature>
<dbReference type="PROSITE" id="PS51898">
    <property type="entry name" value="TYR_RECOMBINASE"/>
    <property type="match status" value="1"/>
</dbReference>